<dbReference type="InterPro" id="IPR029063">
    <property type="entry name" value="SAM-dependent_MTases_sf"/>
</dbReference>
<feature type="domain" description="Methyltransferase FkbM" evidence="1">
    <location>
        <begin position="57"/>
        <end position="166"/>
    </location>
</feature>
<dbReference type="GO" id="GO:0008168">
    <property type="term" value="F:methyltransferase activity"/>
    <property type="evidence" value="ECO:0007669"/>
    <property type="project" value="UniProtKB-KW"/>
</dbReference>
<dbReference type="STRING" id="538381.GCA_001696535_02452"/>
<evidence type="ECO:0000259" key="1">
    <source>
        <dbReference type="Pfam" id="PF05050"/>
    </source>
</evidence>
<dbReference type="NCBIfam" id="TIGR01444">
    <property type="entry name" value="fkbM_fam"/>
    <property type="match status" value="1"/>
</dbReference>
<dbReference type="InterPro" id="IPR006342">
    <property type="entry name" value="FkbM_mtfrase"/>
</dbReference>
<dbReference type="PANTHER" id="PTHR34203">
    <property type="entry name" value="METHYLTRANSFERASE, FKBM FAMILY PROTEIN"/>
    <property type="match status" value="1"/>
</dbReference>
<reference evidence="2 3" key="1">
    <citation type="submission" date="2017-08" db="EMBL/GenBank/DDBJ databases">
        <authorList>
            <person name="de Groot N.N."/>
        </authorList>
    </citation>
    <scope>NUCLEOTIDE SEQUENCE [LARGE SCALE GENOMIC DNA]</scope>
    <source>
        <strain evidence="2 3">USBA 352</strain>
    </source>
</reference>
<dbReference type="Pfam" id="PF05050">
    <property type="entry name" value="Methyltransf_21"/>
    <property type="match status" value="1"/>
</dbReference>
<keyword evidence="3" id="KW-1185">Reference proteome</keyword>
<name>A0A285T9A7_9HYPH</name>
<organism evidence="2 3">
    <name type="scientific">Stappia indica</name>
    <dbReference type="NCBI Taxonomy" id="538381"/>
    <lineage>
        <taxon>Bacteria</taxon>
        <taxon>Pseudomonadati</taxon>
        <taxon>Pseudomonadota</taxon>
        <taxon>Alphaproteobacteria</taxon>
        <taxon>Hyphomicrobiales</taxon>
        <taxon>Stappiaceae</taxon>
        <taxon>Stappia</taxon>
    </lineage>
</organism>
<evidence type="ECO:0000313" key="3">
    <source>
        <dbReference type="Proteomes" id="UP000219331"/>
    </source>
</evidence>
<dbReference type="Gene3D" id="3.40.50.150">
    <property type="entry name" value="Vaccinia Virus protein VP39"/>
    <property type="match status" value="1"/>
</dbReference>
<dbReference type="AlphaFoldDB" id="A0A285T9A7"/>
<dbReference type="GO" id="GO:0032259">
    <property type="term" value="P:methylation"/>
    <property type="evidence" value="ECO:0007669"/>
    <property type="project" value="UniProtKB-KW"/>
</dbReference>
<accession>A0A285T9A7</accession>
<dbReference type="OrthoDB" id="4104638at2"/>
<keyword evidence="2" id="KW-0808">Transferase</keyword>
<dbReference type="EMBL" id="OBML01000009">
    <property type="protein sequence ID" value="SOC18014.1"/>
    <property type="molecule type" value="Genomic_DNA"/>
</dbReference>
<gene>
    <name evidence="2" type="ORF">SAMN05421512_109174</name>
</gene>
<dbReference type="PANTHER" id="PTHR34203:SF15">
    <property type="entry name" value="SLL1173 PROTEIN"/>
    <property type="match status" value="1"/>
</dbReference>
<dbReference type="InterPro" id="IPR052514">
    <property type="entry name" value="SAM-dependent_MTase"/>
</dbReference>
<sequence length="257" mass="28729">MHSVTIRDISFQVNDARPGFWRQAENGNWEKPTYDILDACVDEDTVCLDFGAWVGPTVLYEAHRARKVIAFEPDPAAADELEANLALNPQIRDKVTVLRKAVWTQSGSRKMAAKTAPGDSMSSFVHKDASVTFDVDCISVEEIAAMIGPNDKLFIKMDIEGAEYDVAPMLAPLLQRERVDCFVSFHPRFAAGGHPRFHKTFAMTRRVFKTFPGFALTRVGRKSLLPAGDVRLLAKLGLWLFEAKRGFLFSKGRAPLR</sequence>
<keyword evidence="2" id="KW-0489">Methyltransferase</keyword>
<evidence type="ECO:0000313" key="2">
    <source>
        <dbReference type="EMBL" id="SOC18014.1"/>
    </source>
</evidence>
<protein>
    <submittedName>
        <fullName evidence="2">Methyltransferase, FkbM family</fullName>
    </submittedName>
</protein>
<dbReference type="SUPFAM" id="SSF53335">
    <property type="entry name" value="S-adenosyl-L-methionine-dependent methyltransferases"/>
    <property type="match status" value="1"/>
</dbReference>
<dbReference type="Proteomes" id="UP000219331">
    <property type="component" value="Unassembled WGS sequence"/>
</dbReference>
<dbReference type="RefSeq" id="WP_097175716.1">
    <property type="nucleotide sequence ID" value="NZ_OBML01000009.1"/>
</dbReference>
<proteinExistence type="predicted"/>